<evidence type="ECO:0000256" key="8">
    <source>
        <dbReference type="SAM" id="MobiDB-lite"/>
    </source>
</evidence>
<feature type="transmembrane region" description="Helical" evidence="9">
    <location>
        <begin position="995"/>
        <end position="1015"/>
    </location>
</feature>
<keyword evidence="4" id="KW-0547">Nucleotide-binding</keyword>
<evidence type="ECO:0000256" key="1">
    <source>
        <dbReference type="ARBA" id="ARBA00004370"/>
    </source>
</evidence>
<feature type="domain" description="ABC transporter" evidence="10">
    <location>
        <begin position="1085"/>
        <end position="1325"/>
    </location>
</feature>
<dbReference type="CDD" id="cd18597">
    <property type="entry name" value="ABC_6TM_YOR1_D1_like"/>
    <property type="match status" value="1"/>
</dbReference>
<feature type="transmembrane region" description="Helical" evidence="9">
    <location>
        <begin position="298"/>
        <end position="316"/>
    </location>
</feature>
<dbReference type="InterPro" id="IPR003593">
    <property type="entry name" value="AAA+_ATPase"/>
</dbReference>
<dbReference type="InterPro" id="IPR003439">
    <property type="entry name" value="ABC_transporter-like_ATP-bd"/>
</dbReference>
<evidence type="ECO:0000256" key="3">
    <source>
        <dbReference type="ARBA" id="ARBA00022692"/>
    </source>
</evidence>
<dbReference type="Gene3D" id="1.20.1560.10">
    <property type="entry name" value="ABC transporter type 1, transmembrane domain"/>
    <property type="match status" value="2"/>
</dbReference>
<evidence type="ECO:0000259" key="10">
    <source>
        <dbReference type="PROSITE" id="PS50893"/>
    </source>
</evidence>
<sequence length="1335" mass="146099">MPTEASGTARKPLKKSWYHHLDPMLRGPTPPVPVQREVCPESTASIFSRLSFSWMTSIMVVGRRRPLELEDIWLINPERSIERLTDRFRQALREREQKGGKATTHRLIFTTHDVFKREFWTGGVWLLVACLCQVFIPFTLRFLLNYVSAAYDYRNEPDSEVEQKPGIGKGLALVVGMLALQLLQSVSTNQYIYYGFMIGGQTRALLISVLFNKSLSLSLEARAGSSKSPANGEDKNASKANGRDSDSDGYSNSHLLTMMSSDVARIDQAAGMFHLIWTAPIQIILAFILLLVNLNYSAVAGFALLFLGVGGLTYAMKSLVGRRNAINVVTDERNARTLEVLESINVVKYAAMEDALLGRLSDARSAEVELVTSLNVIRNALNSFSIALPLFGAAITFAVYAKTGHALAAAPIFSSLALFAAIRVPFNLLPRVVGQIADAWSAFKRLEELFDADDFKDYVKLKDNEKAAVEIKHATFSWGSGVPTDDESTASGHSGVMDFALEEVNLSVRHGELLAVVGAVGSGKTSLLSAIVGEMHKHRGEVNLGVPTRSFCPQQAWIRNATLRDNIVFDRPFDTERYAQVVRCCCLGPDIKSLPAGHATEIGERGATLSGGQRQRVNLARALYSDAALVLMDDPLSAVDAQVGTSIFEGAICGFLQDRTRILSTHQLHILDRCDRVLWVDGGRIKALGTCAELRTRHPEFQKLLASDYKRSSSMDDQTKNGETSAAKSEAILAPGSGILLRDEEMQQGGMSWGLLLSYLKGSGRAWYGLAPLALLVVAQGSNTLTSLWLSLWVSSRFDLGTDQYIGILISIASAQTLFFFLFGASVSILCGRASRKLVTTAIHQVVHSTMAFHDTTPLGRIVNRLSRDVEVLDNQLPESVRMFAYTLAIVVSVAVLISAYIRWFLIAVPALAAAFLYPATYYLASATQLKRFEASLRGVVYARLGESVAGTAAIRAYGVGEHATRRLHAAVDDMSAAYFLGLGNQRWVAARLDLVAITTVVVVNLMAVFLRGVLHPSASGLLLSYSLAVTQMMQLVIRQLSEVENAMISVERLTEYATGLPQEASPPPEGGVHIPPMWPDKGRITLEAVQARYRPDLPNTLHGIDLTIEGGQKMAIVGRTGAGKSSIAACIFRLIELSGGRITIDGLDIARLPLNELRSRFSIIPQDPKLFRGTLRTNLDPFGQSTDADLWSVVRQVGLLSDGDDSGAGGSNNIHLDMTVNEYGSNFSQGQRQLISVARALLRQSAIVFCDEATSSVDLRMDRHIQKVMMEAFATKTVITIAHRLQTIVGYDRVCVIDHGHVVELGTPHELWGNKDGVFRSLCDRDGIQEESFM</sequence>
<feature type="transmembrane region" description="Helical" evidence="9">
    <location>
        <begin position="406"/>
        <end position="426"/>
    </location>
</feature>
<dbReference type="PROSITE" id="PS00211">
    <property type="entry name" value="ABC_TRANSPORTER_1"/>
    <property type="match status" value="2"/>
</dbReference>
<feature type="domain" description="ABC transporter" evidence="10">
    <location>
        <begin position="482"/>
        <end position="707"/>
    </location>
</feature>
<protein>
    <submittedName>
        <fullName evidence="12">Multidrug resistance protein fer6</fullName>
    </submittedName>
</protein>
<dbReference type="CDD" id="cd18606">
    <property type="entry name" value="ABC_6TM_YOR1_D2_like"/>
    <property type="match status" value="1"/>
</dbReference>
<feature type="domain" description="ABC transmembrane type-1" evidence="11">
    <location>
        <begin position="773"/>
        <end position="1046"/>
    </location>
</feature>
<dbReference type="InterPro" id="IPR036640">
    <property type="entry name" value="ABC1_TM_sf"/>
</dbReference>
<feature type="transmembrane region" description="Helical" evidence="9">
    <location>
        <begin position="907"/>
        <end position="925"/>
    </location>
</feature>
<feature type="transmembrane region" description="Helical" evidence="9">
    <location>
        <begin position="805"/>
        <end position="831"/>
    </location>
</feature>
<dbReference type="InterPro" id="IPR017871">
    <property type="entry name" value="ABC_transporter-like_CS"/>
</dbReference>
<dbReference type="Pfam" id="PF00005">
    <property type="entry name" value="ABC_tran"/>
    <property type="match status" value="2"/>
</dbReference>
<evidence type="ECO:0000256" key="4">
    <source>
        <dbReference type="ARBA" id="ARBA00022741"/>
    </source>
</evidence>
<dbReference type="EMBL" id="JAPCWZ010000003">
    <property type="protein sequence ID" value="KAK8875120.1"/>
    <property type="molecule type" value="Genomic_DNA"/>
</dbReference>
<feature type="transmembrane region" description="Helical" evidence="9">
    <location>
        <begin position="883"/>
        <end position="901"/>
    </location>
</feature>
<comment type="subcellular location">
    <subcellularLocation>
        <location evidence="1">Membrane</location>
    </subcellularLocation>
</comment>
<feature type="transmembrane region" description="Helical" evidence="9">
    <location>
        <begin position="766"/>
        <end position="785"/>
    </location>
</feature>
<evidence type="ECO:0000259" key="11">
    <source>
        <dbReference type="PROSITE" id="PS50929"/>
    </source>
</evidence>
<dbReference type="SUPFAM" id="SSF90123">
    <property type="entry name" value="ABC transporter transmembrane region"/>
    <property type="match status" value="2"/>
</dbReference>
<feature type="domain" description="ABC transmembrane type-1" evidence="11">
    <location>
        <begin position="120"/>
        <end position="438"/>
    </location>
</feature>
<feature type="transmembrane region" description="Helical" evidence="9">
    <location>
        <begin position="380"/>
        <end position="400"/>
    </location>
</feature>
<feature type="region of interest" description="Disordered" evidence="8">
    <location>
        <begin position="224"/>
        <end position="248"/>
    </location>
</feature>
<keyword evidence="7 9" id="KW-0472">Membrane</keyword>
<keyword evidence="3 9" id="KW-0812">Transmembrane</keyword>
<dbReference type="PROSITE" id="PS50929">
    <property type="entry name" value="ABC_TM1F"/>
    <property type="match status" value="2"/>
</dbReference>
<feature type="compositionally biased region" description="Basic and acidic residues" evidence="8">
    <location>
        <begin position="232"/>
        <end position="246"/>
    </location>
</feature>
<keyword evidence="6 9" id="KW-1133">Transmembrane helix</keyword>
<dbReference type="PANTHER" id="PTHR24223:SF464">
    <property type="entry name" value="ABC-TYPE TRANSPORTER CICA"/>
    <property type="match status" value="1"/>
</dbReference>
<dbReference type="CDD" id="cd03244">
    <property type="entry name" value="ABCC_MRP_domain2"/>
    <property type="match status" value="1"/>
</dbReference>
<dbReference type="SUPFAM" id="SSF52540">
    <property type="entry name" value="P-loop containing nucleoside triphosphate hydrolases"/>
    <property type="match status" value="2"/>
</dbReference>
<accession>A0ABR2JBC5</accession>
<name>A0ABR2JBC5_9PEZI</name>
<dbReference type="InterPro" id="IPR011527">
    <property type="entry name" value="ABC1_TM_dom"/>
</dbReference>
<proteinExistence type="predicted"/>
<dbReference type="SMART" id="SM00382">
    <property type="entry name" value="AAA"/>
    <property type="match status" value="2"/>
</dbReference>
<evidence type="ECO:0000256" key="9">
    <source>
        <dbReference type="SAM" id="Phobius"/>
    </source>
</evidence>
<organism evidence="12 13">
    <name type="scientific">Apiospora arundinis</name>
    <dbReference type="NCBI Taxonomy" id="335852"/>
    <lineage>
        <taxon>Eukaryota</taxon>
        <taxon>Fungi</taxon>
        <taxon>Dikarya</taxon>
        <taxon>Ascomycota</taxon>
        <taxon>Pezizomycotina</taxon>
        <taxon>Sordariomycetes</taxon>
        <taxon>Xylariomycetidae</taxon>
        <taxon>Amphisphaeriales</taxon>
        <taxon>Apiosporaceae</taxon>
        <taxon>Apiospora</taxon>
    </lineage>
</organism>
<dbReference type="Pfam" id="PF00664">
    <property type="entry name" value="ABC_membrane"/>
    <property type="match status" value="2"/>
</dbReference>
<keyword evidence="2" id="KW-0813">Transport</keyword>
<keyword evidence="5" id="KW-0067">ATP-binding</keyword>
<evidence type="ECO:0000313" key="12">
    <source>
        <dbReference type="EMBL" id="KAK8875120.1"/>
    </source>
</evidence>
<feature type="transmembrane region" description="Helical" evidence="9">
    <location>
        <begin position="124"/>
        <end position="144"/>
    </location>
</feature>
<dbReference type="Proteomes" id="UP001390339">
    <property type="component" value="Unassembled WGS sequence"/>
</dbReference>
<dbReference type="PANTHER" id="PTHR24223">
    <property type="entry name" value="ATP-BINDING CASSETTE SUB-FAMILY C"/>
    <property type="match status" value="1"/>
</dbReference>
<evidence type="ECO:0000256" key="5">
    <source>
        <dbReference type="ARBA" id="ARBA00022840"/>
    </source>
</evidence>
<dbReference type="InterPro" id="IPR050173">
    <property type="entry name" value="ABC_transporter_C-like"/>
</dbReference>
<dbReference type="PROSITE" id="PS50893">
    <property type="entry name" value="ABC_TRANSPORTER_2"/>
    <property type="match status" value="2"/>
</dbReference>
<keyword evidence="13" id="KW-1185">Reference proteome</keyword>
<reference evidence="12 13" key="1">
    <citation type="journal article" date="2024" name="IMA Fungus">
        <title>Apiospora arundinis, a panoply of carbohydrate-active enzymes and secondary metabolites.</title>
        <authorList>
            <person name="Sorensen T."/>
            <person name="Petersen C."/>
            <person name="Muurmann A.T."/>
            <person name="Christiansen J.V."/>
            <person name="Brundto M.L."/>
            <person name="Overgaard C.K."/>
            <person name="Boysen A.T."/>
            <person name="Wollenberg R.D."/>
            <person name="Larsen T.O."/>
            <person name="Sorensen J.L."/>
            <person name="Nielsen K.L."/>
            <person name="Sondergaard T.E."/>
        </authorList>
    </citation>
    <scope>NUCLEOTIDE SEQUENCE [LARGE SCALE GENOMIC DNA]</scope>
    <source>
        <strain evidence="12 13">AAU 773</strain>
    </source>
</reference>
<dbReference type="Gene3D" id="3.40.50.300">
    <property type="entry name" value="P-loop containing nucleotide triphosphate hydrolases"/>
    <property type="match status" value="2"/>
</dbReference>
<feature type="transmembrane region" description="Helical" evidence="9">
    <location>
        <begin position="269"/>
        <end position="292"/>
    </location>
</feature>
<dbReference type="InterPro" id="IPR027417">
    <property type="entry name" value="P-loop_NTPase"/>
</dbReference>
<evidence type="ECO:0000256" key="6">
    <source>
        <dbReference type="ARBA" id="ARBA00022989"/>
    </source>
</evidence>
<evidence type="ECO:0000256" key="2">
    <source>
        <dbReference type="ARBA" id="ARBA00022448"/>
    </source>
</evidence>
<gene>
    <name evidence="12" type="ORF">PGQ11_005634</name>
</gene>
<comment type="caution">
    <text evidence="12">The sequence shown here is derived from an EMBL/GenBank/DDBJ whole genome shotgun (WGS) entry which is preliminary data.</text>
</comment>
<dbReference type="CDD" id="cd03250">
    <property type="entry name" value="ABCC_MRP_domain1"/>
    <property type="match status" value="1"/>
</dbReference>
<evidence type="ECO:0000313" key="13">
    <source>
        <dbReference type="Proteomes" id="UP001390339"/>
    </source>
</evidence>
<evidence type="ECO:0000256" key="7">
    <source>
        <dbReference type="ARBA" id="ARBA00023136"/>
    </source>
</evidence>